<protein>
    <submittedName>
        <fullName evidence="1">Uncharacterized protein</fullName>
    </submittedName>
</protein>
<sequence>MDEANVARALATVIAGEIEAQLGVHRRVEDMSPLIADAILDAFTVQVRDGITV</sequence>
<name>A0A7C9LC35_9MICO</name>
<dbReference type="Proteomes" id="UP000480122">
    <property type="component" value="Unassembled WGS sequence"/>
</dbReference>
<dbReference type="RefSeq" id="WP_155840277.1">
    <property type="nucleotide sequence ID" value="NZ_BAAAIA010000009.1"/>
</dbReference>
<dbReference type="AlphaFoldDB" id="A0A7C9LC35"/>
<dbReference type="EMBL" id="WODA01000002">
    <property type="protein sequence ID" value="MUN05611.1"/>
    <property type="molecule type" value="Genomic_DNA"/>
</dbReference>
<keyword evidence="2" id="KW-1185">Reference proteome</keyword>
<comment type="caution">
    <text evidence="1">The sequence shown here is derived from an EMBL/GenBank/DDBJ whole genome shotgun (WGS) entry which is preliminary data.</text>
</comment>
<evidence type="ECO:0000313" key="1">
    <source>
        <dbReference type="EMBL" id="MUN05611.1"/>
    </source>
</evidence>
<reference evidence="1 2" key="1">
    <citation type="submission" date="2019-11" db="EMBL/GenBank/DDBJ databases">
        <title>Agromyces kandeliae sp. nov., isolated from mangrove soil.</title>
        <authorList>
            <person name="Wang R."/>
        </authorList>
    </citation>
    <scope>NUCLEOTIDE SEQUENCE [LARGE SCALE GENOMIC DNA]</scope>
    <source>
        <strain evidence="1 2">JCM 11431</strain>
    </source>
</reference>
<evidence type="ECO:0000313" key="2">
    <source>
        <dbReference type="Proteomes" id="UP000480122"/>
    </source>
</evidence>
<gene>
    <name evidence="1" type="ORF">GLX25_00555</name>
</gene>
<organism evidence="1 2">
    <name type="scientific">Agromyces luteolus</name>
    <dbReference type="NCBI Taxonomy" id="88373"/>
    <lineage>
        <taxon>Bacteria</taxon>
        <taxon>Bacillati</taxon>
        <taxon>Actinomycetota</taxon>
        <taxon>Actinomycetes</taxon>
        <taxon>Micrococcales</taxon>
        <taxon>Microbacteriaceae</taxon>
        <taxon>Agromyces</taxon>
    </lineage>
</organism>
<proteinExistence type="predicted"/>
<accession>A0A7C9LC35</accession>
<dbReference type="OrthoDB" id="3428009at2"/>